<feature type="compositionally biased region" description="Low complexity" evidence="1">
    <location>
        <begin position="194"/>
        <end position="208"/>
    </location>
</feature>
<organism evidence="2 3">
    <name type="scientific">Phascolomyces articulosus</name>
    <dbReference type="NCBI Taxonomy" id="60185"/>
    <lineage>
        <taxon>Eukaryota</taxon>
        <taxon>Fungi</taxon>
        <taxon>Fungi incertae sedis</taxon>
        <taxon>Mucoromycota</taxon>
        <taxon>Mucoromycotina</taxon>
        <taxon>Mucoromycetes</taxon>
        <taxon>Mucorales</taxon>
        <taxon>Lichtheimiaceae</taxon>
        <taxon>Phascolomyces</taxon>
    </lineage>
</organism>
<dbReference type="EMBL" id="JAIXMP010000001">
    <property type="protein sequence ID" value="KAI9278264.1"/>
    <property type="molecule type" value="Genomic_DNA"/>
</dbReference>
<feature type="compositionally biased region" description="Polar residues" evidence="1">
    <location>
        <begin position="454"/>
        <end position="464"/>
    </location>
</feature>
<gene>
    <name evidence="2" type="ORF">BDA99DRAFT_491674</name>
</gene>
<feature type="compositionally biased region" description="Polar residues" evidence="1">
    <location>
        <begin position="489"/>
        <end position="509"/>
    </location>
</feature>
<name>A0AAD5PLZ9_9FUNG</name>
<reference evidence="2" key="2">
    <citation type="submission" date="2023-02" db="EMBL/GenBank/DDBJ databases">
        <authorList>
            <consortium name="DOE Joint Genome Institute"/>
            <person name="Mondo S.J."/>
            <person name="Chang Y."/>
            <person name="Wang Y."/>
            <person name="Ahrendt S."/>
            <person name="Andreopoulos W."/>
            <person name="Barry K."/>
            <person name="Beard J."/>
            <person name="Benny G.L."/>
            <person name="Blankenship S."/>
            <person name="Bonito G."/>
            <person name="Cuomo C."/>
            <person name="Desiro A."/>
            <person name="Gervers K.A."/>
            <person name="Hundley H."/>
            <person name="Kuo A."/>
            <person name="LaButti K."/>
            <person name="Lang B.F."/>
            <person name="Lipzen A."/>
            <person name="O'Donnell K."/>
            <person name="Pangilinan J."/>
            <person name="Reynolds N."/>
            <person name="Sandor L."/>
            <person name="Smith M.W."/>
            <person name="Tsang A."/>
            <person name="Grigoriev I.V."/>
            <person name="Stajich J.E."/>
            <person name="Spatafora J.W."/>
        </authorList>
    </citation>
    <scope>NUCLEOTIDE SEQUENCE</scope>
    <source>
        <strain evidence="2">RSA 2281</strain>
    </source>
</reference>
<protein>
    <submittedName>
        <fullName evidence="2">Uncharacterized protein</fullName>
    </submittedName>
</protein>
<feature type="region of interest" description="Disordered" evidence="1">
    <location>
        <begin position="1"/>
        <end position="38"/>
    </location>
</feature>
<feature type="region of interest" description="Disordered" evidence="1">
    <location>
        <begin position="489"/>
        <end position="547"/>
    </location>
</feature>
<feature type="compositionally biased region" description="Acidic residues" evidence="1">
    <location>
        <begin position="147"/>
        <end position="162"/>
    </location>
</feature>
<feature type="compositionally biased region" description="Low complexity" evidence="1">
    <location>
        <begin position="301"/>
        <end position="320"/>
    </location>
</feature>
<sequence>MTGQTSPEFSSSSPSQMDYYEEGSTTPNNMKSKVRANALYNTPRARRFTERVAEAVEVSSLNRALDDVMVLDSPSPVRNEDVDMMDPSSPLQLRNNKTIRKRRSLIKFNEAQQQRQRRKLRHTQQQYKLGSSSSSSSIAQASRGSDDDYEDDQEDGESDDEYVYSNGGTGTRNSRRLASRQSSVGSEEGGIGNSTQSTLIRSTTTPTGRTRRRLRLQNSNNIPMDTPEIDEDASPTFFPSKTTRTINPVVVEPIVLGTTHGVTRENRRRRPNPIAKKLDRLRHAPDINMLDLSKHLIIPDNTNHNNAASPSSSTSTTGSTQQRQEQRGDRTSSNSSSSSSSNNTDEEEEKQNREESPISIPDNDNNVHDNGEDDDDDDDMMMEQASQGIIENQQQPSEALTPNTTATTLEQKQQQRQLNDPIQNSPPLDPSLIDMEDQSMSPMVHDTMIESPGSPITPQPMTTTEDNHTMSKEIAHTHTNRIVTTASAVQQEPTPVATQSEMESTTMNQEEQETMIHKIKQENGEDEEYKRGEEGHGKAQSREDSNSYLGRVVGSVSRFFWGA</sequence>
<feature type="region of interest" description="Disordered" evidence="1">
    <location>
        <begin position="102"/>
        <end position="240"/>
    </location>
</feature>
<dbReference type="AlphaFoldDB" id="A0AAD5PLZ9"/>
<accession>A0AAD5PLZ9</accession>
<comment type="caution">
    <text evidence="2">The sequence shown here is derived from an EMBL/GenBank/DDBJ whole genome shotgun (WGS) entry which is preliminary data.</text>
</comment>
<feature type="region of interest" description="Disordered" evidence="1">
    <location>
        <begin position="408"/>
        <end position="466"/>
    </location>
</feature>
<feature type="compositionally biased region" description="Low complexity" evidence="1">
    <location>
        <begin position="1"/>
        <end position="15"/>
    </location>
</feature>
<dbReference type="Proteomes" id="UP001209540">
    <property type="component" value="Unassembled WGS sequence"/>
</dbReference>
<evidence type="ECO:0000313" key="3">
    <source>
        <dbReference type="Proteomes" id="UP001209540"/>
    </source>
</evidence>
<reference evidence="2" key="1">
    <citation type="journal article" date="2022" name="IScience">
        <title>Evolution of zygomycete secretomes and the origins of terrestrial fungal ecologies.</title>
        <authorList>
            <person name="Chang Y."/>
            <person name="Wang Y."/>
            <person name="Mondo S."/>
            <person name="Ahrendt S."/>
            <person name="Andreopoulos W."/>
            <person name="Barry K."/>
            <person name="Beard J."/>
            <person name="Benny G.L."/>
            <person name="Blankenship S."/>
            <person name="Bonito G."/>
            <person name="Cuomo C."/>
            <person name="Desiro A."/>
            <person name="Gervers K.A."/>
            <person name="Hundley H."/>
            <person name="Kuo A."/>
            <person name="LaButti K."/>
            <person name="Lang B.F."/>
            <person name="Lipzen A."/>
            <person name="O'Donnell K."/>
            <person name="Pangilinan J."/>
            <person name="Reynolds N."/>
            <person name="Sandor L."/>
            <person name="Smith M.E."/>
            <person name="Tsang A."/>
            <person name="Grigoriev I.V."/>
            <person name="Stajich J.E."/>
            <person name="Spatafora J.W."/>
        </authorList>
    </citation>
    <scope>NUCLEOTIDE SEQUENCE</scope>
    <source>
        <strain evidence="2">RSA 2281</strain>
    </source>
</reference>
<feature type="compositionally biased region" description="Basic and acidic residues" evidence="1">
    <location>
        <begin position="514"/>
        <end position="545"/>
    </location>
</feature>
<evidence type="ECO:0000256" key="1">
    <source>
        <dbReference type="SAM" id="MobiDB-lite"/>
    </source>
</evidence>
<proteinExistence type="predicted"/>
<evidence type="ECO:0000313" key="2">
    <source>
        <dbReference type="EMBL" id="KAI9278264.1"/>
    </source>
</evidence>
<feature type="compositionally biased region" description="Low complexity" evidence="1">
    <location>
        <begin position="332"/>
        <end position="343"/>
    </location>
</feature>
<feature type="region of interest" description="Disordered" evidence="1">
    <location>
        <begin position="300"/>
        <end position="379"/>
    </location>
</feature>
<keyword evidence="3" id="KW-1185">Reference proteome</keyword>
<feature type="region of interest" description="Disordered" evidence="1">
    <location>
        <begin position="261"/>
        <end position="280"/>
    </location>
</feature>
<feature type="compositionally biased region" description="Polar residues" evidence="1">
    <location>
        <begin position="408"/>
        <end position="426"/>
    </location>
</feature>